<dbReference type="Gene3D" id="3.30.1360.20">
    <property type="entry name" value="Transcriptional coactivator/pterin dehydratase"/>
    <property type="match status" value="1"/>
</dbReference>
<dbReference type="EC" id="4.2.1.96" evidence="3"/>
<dbReference type="Pfam" id="PF01329">
    <property type="entry name" value="Pterin_4a"/>
    <property type="match status" value="1"/>
</dbReference>
<evidence type="ECO:0000256" key="3">
    <source>
        <dbReference type="ARBA" id="ARBA00013252"/>
    </source>
</evidence>
<organism evidence="5">
    <name type="scientific">marine metagenome</name>
    <dbReference type="NCBI Taxonomy" id="408172"/>
    <lineage>
        <taxon>unclassified sequences</taxon>
        <taxon>metagenomes</taxon>
        <taxon>ecological metagenomes</taxon>
    </lineage>
</organism>
<dbReference type="CDD" id="cd00488">
    <property type="entry name" value="PCD_DCoH"/>
    <property type="match status" value="1"/>
</dbReference>
<dbReference type="GO" id="GO:0006729">
    <property type="term" value="P:tetrahydrobiopterin biosynthetic process"/>
    <property type="evidence" value="ECO:0007669"/>
    <property type="project" value="InterPro"/>
</dbReference>
<dbReference type="PANTHER" id="PTHR12599">
    <property type="entry name" value="PTERIN-4-ALPHA-CARBINOLAMINE DEHYDRATASE"/>
    <property type="match status" value="1"/>
</dbReference>
<sequence>MLISPDEIYKSLSNKGWNYNDNKITKSYQFDTYIEGIEYINKVARLAEAHNHHPNINVGWCKVEVTISSHDMGGVTTKCVNLAMDIDLI</sequence>
<comment type="catalytic activity">
    <reaction evidence="1">
        <text>(4aS,6R)-4a-hydroxy-L-erythro-5,6,7,8-tetrahydrobiopterin = (6R)-L-erythro-6,7-dihydrobiopterin + H2O</text>
        <dbReference type="Rhea" id="RHEA:11920"/>
        <dbReference type="ChEBI" id="CHEBI:15377"/>
        <dbReference type="ChEBI" id="CHEBI:15642"/>
        <dbReference type="ChEBI" id="CHEBI:43120"/>
        <dbReference type="EC" id="4.2.1.96"/>
    </reaction>
</comment>
<name>A0A382L4H3_9ZZZZ</name>
<dbReference type="InterPro" id="IPR036428">
    <property type="entry name" value="PCD_sf"/>
</dbReference>
<accession>A0A382L4H3</accession>
<dbReference type="PANTHER" id="PTHR12599:SF0">
    <property type="entry name" value="PTERIN-4-ALPHA-CARBINOLAMINE DEHYDRATASE"/>
    <property type="match status" value="1"/>
</dbReference>
<evidence type="ECO:0000256" key="1">
    <source>
        <dbReference type="ARBA" id="ARBA00001554"/>
    </source>
</evidence>
<dbReference type="NCBIfam" id="NF002017">
    <property type="entry name" value="PRK00823.1-2"/>
    <property type="match status" value="1"/>
</dbReference>
<reference evidence="5" key="1">
    <citation type="submission" date="2018-05" db="EMBL/GenBank/DDBJ databases">
        <authorList>
            <person name="Lanie J.A."/>
            <person name="Ng W.-L."/>
            <person name="Kazmierczak K.M."/>
            <person name="Andrzejewski T.M."/>
            <person name="Davidsen T.M."/>
            <person name="Wayne K.J."/>
            <person name="Tettelin H."/>
            <person name="Glass J.I."/>
            <person name="Rusch D."/>
            <person name="Podicherti R."/>
            <person name="Tsui H.-C.T."/>
            <person name="Winkler M.E."/>
        </authorList>
    </citation>
    <scope>NUCLEOTIDE SEQUENCE</scope>
</reference>
<protein>
    <recommendedName>
        <fullName evidence="3">4a-hydroxytetrahydrobiopterin dehydratase</fullName>
        <ecNumber evidence="3">4.2.1.96</ecNumber>
    </recommendedName>
</protein>
<dbReference type="GO" id="GO:0008124">
    <property type="term" value="F:4-alpha-hydroxytetrahydrobiopterin dehydratase activity"/>
    <property type="evidence" value="ECO:0007669"/>
    <property type="project" value="UniProtKB-EC"/>
</dbReference>
<evidence type="ECO:0000313" key="5">
    <source>
        <dbReference type="EMBL" id="SVC29877.1"/>
    </source>
</evidence>
<dbReference type="AlphaFoldDB" id="A0A382L4H3"/>
<dbReference type="SUPFAM" id="SSF55248">
    <property type="entry name" value="PCD-like"/>
    <property type="match status" value="1"/>
</dbReference>
<gene>
    <name evidence="5" type="ORF">METZ01_LOCUS282731</name>
</gene>
<evidence type="ECO:0000256" key="4">
    <source>
        <dbReference type="ARBA" id="ARBA00023239"/>
    </source>
</evidence>
<proteinExistence type="inferred from homology"/>
<dbReference type="EMBL" id="UINC01083811">
    <property type="protein sequence ID" value="SVC29877.1"/>
    <property type="molecule type" value="Genomic_DNA"/>
</dbReference>
<evidence type="ECO:0000256" key="2">
    <source>
        <dbReference type="ARBA" id="ARBA00006472"/>
    </source>
</evidence>
<keyword evidence="4" id="KW-0456">Lyase</keyword>
<comment type="similarity">
    <text evidence="2">Belongs to the pterin-4-alpha-carbinolamine dehydratase family.</text>
</comment>
<dbReference type="InterPro" id="IPR001533">
    <property type="entry name" value="Pterin_deHydtase"/>
</dbReference>